<gene>
    <name evidence="4" type="ORF">DLAC_07277</name>
</gene>
<name>A0A151ZC58_TIELA</name>
<evidence type="ECO:0000313" key="4">
    <source>
        <dbReference type="EMBL" id="KYQ91519.1"/>
    </source>
</evidence>
<dbReference type="SUPFAM" id="SSF69318">
    <property type="entry name" value="Integrin alpha N-terminal domain"/>
    <property type="match status" value="1"/>
</dbReference>
<dbReference type="InterPro" id="IPR024881">
    <property type="entry name" value="Tip"/>
</dbReference>
<dbReference type="PANTHER" id="PTHR13412:SF0">
    <property type="entry name" value="T-CELL IMMUNOMODULATORY PROTEIN"/>
    <property type="match status" value="1"/>
</dbReference>
<evidence type="ECO:0000256" key="1">
    <source>
        <dbReference type="PROSITE-ProRule" id="PRU00803"/>
    </source>
</evidence>
<dbReference type="PROSITE" id="PS51470">
    <property type="entry name" value="FG_GAP"/>
    <property type="match status" value="1"/>
</dbReference>
<evidence type="ECO:0000256" key="2">
    <source>
        <dbReference type="SAM" id="MobiDB-lite"/>
    </source>
</evidence>
<organism evidence="4 5">
    <name type="scientific">Tieghemostelium lacteum</name>
    <name type="common">Slime mold</name>
    <name type="synonym">Dictyostelium lacteum</name>
    <dbReference type="NCBI Taxonomy" id="361077"/>
    <lineage>
        <taxon>Eukaryota</taxon>
        <taxon>Amoebozoa</taxon>
        <taxon>Evosea</taxon>
        <taxon>Eumycetozoa</taxon>
        <taxon>Dictyostelia</taxon>
        <taxon>Dictyosteliales</taxon>
        <taxon>Raperosteliaceae</taxon>
        <taxon>Tieghemostelium</taxon>
    </lineage>
</organism>
<dbReference type="InParanoid" id="A0A151ZC58"/>
<keyword evidence="3" id="KW-0812">Transmembrane</keyword>
<dbReference type="InterPro" id="IPR013519">
    <property type="entry name" value="Int_alpha_beta-p"/>
</dbReference>
<accession>A0A151ZC58</accession>
<sequence>MLCVENVNGGSSGDNVKKPKIKTITSGYEDSGIYDRAMPDSEYIFIDQVQQIDYQNGFIFEGFLSITAGESGSGHGDFNGDGILDMLFVDSFQQKGYLVFGPIFQQDNQTFSMDIQVLMDGTRGMTFANLNASLFYPGYVPLVLDINNDGYDDIVFYGNYLDDSGIIGLWYGHAPPFNTTFDLSNFNGQNGFQVIGNSGQLLGYSMAVADINVDGNRDLILLAPYNNSVTSAIVYVIYGRNQSKFSTNLQGQLNLTEIIDGVQGFKIESQPLFQKLNYLQTCDVNTDGVDDVVLFSNRAIYVIFGNKTYTEYPPTFTPTESNFNGQNGFIIKAFIAGVDNMVLGSVGYNQAFNKVSCGDFNGDSLNDLVVTYKLLDDVYRISIIYGIDITVNSYPQMVDVVKLNAVNGFTIEPPSSNPWAFNVLLKDINNDGLADLQFTQSFPVQDSFQVIFGTFYQPDPKIYIFQQGVFDSVLILSNIPILQNQCKSLRILNISQSIISSTDVNGDHINDMIIQSLTNYYVVYGHDTWNRSLIEMNTEITYNNPGESIYLFTNINLPNTGCQMTGLRLTVLDTYEGDLIDVQSMYGIHYRYLKGEQTDLIISGESNHTIFEQFLETIIFSPSILRPMSTNCTILLNIQGYKTQFTIYYKHPGTTTSTPPTNTPTFTPTPSSSPRNNINDNSGISNSFHSIQTLYLNLLFFLQFLVILLINNI</sequence>
<comment type="caution">
    <text evidence="4">The sequence shown here is derived from an EMBL/GenBank/DDBJ whole genome shotgun (WGS) entry which is preliminary data.</text>
</comment>
<feature type="transmembrane region" description="Helical" evidence="3">
    <location>
        <begin position="694"/>
        <end position="711"/>
    </location>
</feature>
<proteinExistence type="predicted"/>
<dbReference type="AlphaFoldDB" id="A0A151ZC58"/>
<protein>
    <submittedName>
        <fullName evidence="4">Tenascin X</fullName>
    </submittedName>
</protein>
<dbReference type="PANTHER" id="PTHR13412">
    <property type="entry name" value="T-CELL IMMUNOMODULATORY PROTEIN HOMOLOG"/>
    <property type="match status" value="1"/>
</dbReference>
<reference evidence="4 5" key="1">
    <citation type="submission" date="2015-12" db="EMBL/GenBank/DDBJ databases">
        <title>Dictyostelia acquired genes for synthesis and detection of signals that induce cell-type specialization by lateral gene transfer from prokaryotes.</title>
        <authorList>
            <person name="Gloeckner G."/>
            <person name="Schaap P."/>
        </authorList>
    </citation>
    <scope>NUCLEOTIDE SEQUENCE [LARGE SCALE GENOMIC DNA]</scope>
    <source>
        <strain evidence="4 5">TK</strain>
    </source>
</reference>
<keyword evidence="3" id="KW-0472">Membrane</keyword>
<evidence type="ECO:0000256" key="3">
    <source>
        <dbReference type="SAM" id="Phobius"/>
    </source>
</evidence>
<dbReference type="SMART" id="SM00191">
    <property type="entry name" value="Int_alpha"/>
    <property type="match status" value="1"/>
</dbReference>
<feature type="repeat" description="FG-GAP" evidence="1">
    <location>
        <begin position="187"/>
        <end position="246"/>
    </location>
</feature>
<feature type="region of interest" description="Disordered" evidence="2">
    <location>
        <begin position="653"/>
        <end position="678"/>
    </location>
</feature>
<dbReference type="Gene3D" id="2.130.10.130">
    <property type="entry name" value="Integrin alpha, N-terminal"/>
    <property type="match status" value="2"/>
</dbReference>
<dbReference type="InterPro" id="IPR028994">
    <property type="entry name" value="Integrin_alpha_N"/>
</dbReference>
<dbReference type="OrthoDB" id="5317514at2759"/>
<keyword evidence="3" id="KW-1133">Transmembrane helix</keyword>
<keyword evidence="5" id="KW-1185">Reference proteome</keyword>
<evidence type="ECO:0000313" key="5">
    <source>
        <dbReference type="Proteomes" id="UP000076078"/>
    </source>
</evidence>
<dbReference type="Proteomes" id="UP000076078">
    <property type="component" value="Unassembled WGS sequence"/>
</dbReference>
<dbReference type="EMBL" id="LODT01000034">
    <property type="protein sequence ID" value="KYQ91519.1"/>
    <property type="molecule type" value="Genomic_DNA"/>
</dbReference>